<dbReference type="EMBL" id="BAABGA010000029">
    <property type="protein sequence ID" value="GAA4452210.1"/>
    <property type="molecule type" value="Genomic_DNA"/>
</dbReference>
<keyword evidence="2" id="KW-1185">Reference proteome</keyword>
<name>A0ABP8MPK3_9BACT</name>
<reference evidence="2" key="1">
    <citation type="journal article" date="2019" name="Int. J. Syst. Evol. Microbiol.">
        <title>The Global Catalogue of Microorganisms (GCM) 10K type strain sequencing project: providing services to taxonomists for standard genome sequencing and annotation.</title>
        <authorList>
            <consortium name="The Broad Institute Genomics Platform"/>
            <consortium name="The Broad Institute Genome Sequencing Center for Infectious Disease"/>
            <person name="Wu L."/>
            <person name="Ma J."/>
        </authorList>
    </citation>
    <scope>NUCLEOTIDE SEQUENCE [LARGE SCALE GENOMIC DNA]</scope>
    <source>
        <strain evidence="2">JCM 17759</strain>
    </source>
</reference>
<protein>
    <submittedName>
        <fullName evidence="1">DUF1573 domain-containing protein</fullName>
    </submittedName>
</protein>
<comment type="caution">
    <text evidence="1">The sequence shown here is derived from an EMBL/GenBank/DDBJ whole genome shotgun (WGS) entry which is preliminary data.</text>
</comment>
<gene>
    <name evidence="1" type="ORF">GCM10023156_21210</name>
</gene>
<sequence>MFSLRSTGLRIAIGGLALVTVFGLAIALGSVTKYKPYGVPDHRRAEYDAILAKLAAEAKEIAEAKKSKNPVAKVEQTEFDFGLLDPGTQGATHDFVIYNDGQDELLLTSAGSSCKCTVAKIEDRIVPPGESRPVTLVWNVGEDVSDQYEQVAIIETNDPRKPSIEFTVRGKVRSAWAVNSDALIHLKGSADKPIEASCVLYSQVFDDFVILETETSSGAIEVATEPLLPLDLHSLQGRCGYKLNVKYRSPTHRTGAFQENIRVCVLDTQTTQTEWIDLPVSGTIGKPLVFHGPELDSQGLDLGTVEVGDPKEWSFFVRFRTETSVTEAMVTDIAPLGLTAVLEPVTRIKNTFRVTIKLAEDAKPHRFYFDRQGYIEIANKANPEQSDWMPLAGQIITPAAKGLVGR</sequence>
<dbReference type="RefSeq" id="WP_345321809.1">
    <property type="nucleotide sequence ID" value="NZ_BAABGA010000029.1"/>
</dbReference>
<proteinExistence type="predicted"/>
<accession>A0ABP8MPK3</accession>
<evidence type="ECO:0000313" key="2">
    <source>
        <dbReference type="Proteomes" id="UP001500840"/>
    </source>
</evidence>
<dbReference type="PANTHER" id="PTHR37833">
    <property type="entry name" value="LIPOPROTEIN-RELATED"/>
    <property type="match status" value="1"/>
</dbReference>
<dbReference type="InterPro" id="IPR011467">
    <property type="entry name" value="DUF1573"/>
</dbReference>
<evidence type="ECO:0000313" key="1">
    <source>
        <dbReference type="EMBL" id="GAA4452210.1"/>
    </source>
</evidence>
<dbReference type="PANTHER" id="PTHR37833:SF1">
    <property type="entry name" value="SIGNAL PEPTIDE PROTEIN"/>
    <property type="match status" value="1"/>
</dbReference>
<dbReference type="Pfam" id="PF07610">
    <property type="entry name" value="DUF1573"/>
    <property type="match status" value="1"/>
</dbReference>
<organism evidence="1 2">
    <name type="scientific">Novipirellula rosea</name>
    <dbReference type="NCBI Taxonomy" id="1031540"/>
    <lineage>
        <taxon>Bacteria</taxon>
        <taxon>Pseudomonadati</taxon>
        <taxon>Planctomycetota</taxon>
        <taxon>Planctomycetia</taxon>
        <taxon>Pirellulales</taxon>
        <taxon>Pirellulaceae</taxon>
        <taxon>Novipirellula</taxon>
    </lineage>
</organism>
<dbReference type="InterPro" id="IPR013783">
    <property type="entry name" value="Ig-like_fold"/>
</dbReference>
<dbReference type="Gene3D" id="2.60.40.10">
    <property type="entry name" value="Immunoglobulins"/>
    <property type="match status" value="1"/>
</dbReference>
<dbReference type="Proteomes" id="UP001500840">
    <property type="component" value="Unassembled WGS sequence"/>
</dbReference>